<gene>
    <name evidence="17" type="ORF">GSLYS_00013417001</name>
</gene>
<feature type="signal peptide" evidence="14">
    <location>
        <begin position="1"/>
        <end position="22"/>
    </location>
</feature>
<evidence type="ECO:0000256" key="13">
    <source>
        <dbReference type="ARBA" id="ARBA00034099"/>
    </source>
</evidence>
<evidence type="ECO:0000256" key="3">
    <source>
        <dbReference type="ARBA" id="ARBA00022692"/>
    </source>
</evidence>
<dbReference type="InterPro" id="IPR038050">
    <property type="entry name" value="Neuro_actylchol_rec"/>
</dbReference>
<keyword evidence="6 14" id="KW-0406">Ion transport</keyword>
<name>A0AAV2I0T7_LYMST</name>
<evidence type="ECO:0000256" key="10">
    <source>
        <dbReference type="ARBA" id="ARBA00023180"/>
    </source>
</evidence>
<keyword evidence="11" id="KW-1071">Ligand-gated ion channel</keyword>
<dbReference type="GO" id="GO:0004888">
    <property type="term" value="F:transmembrane signaling receptor activity"/>
    <property type="evidence" value="ECO:0007669"/>
    <property type="project" value="InterPro"/>
</dbReference>
<dbReference type="GO" id="GO:0022848">
    <property type="term" value="F:acetylcholine-gated monoatomic cation-selective channel activity"/>
    <property type="evidence" value="ECO:0007669"/>
    <property type="project" value="InterPro"/>
</dbReference>
<sequence length="499" mass="58090">MAGVKRAFRYCLVAFLSAVTLSKRGSSSTPRAGLSYEDTIINKVLESYKMRTIYSRPVLNVTDSMTVQFAVQLTQIMGLNEQDQVLTLNIWDQIRWRDDQISWDRRANGDVKDVRIPCENIWTPDIKLHNYADLRLKEHRDALCIISHDGEVYHVPQVVYRSSCLIDVYVFPFDVQNCTLKFGSWTYNYDQLDLQFYENKSWIDLTEYIESSSWSVNNVPAYRHVKQYTSTSNWSRVELQYHLIFQRRSALYNYILILPCILLTTITLVLFFIPPESPAKMQLGLAIFIAFFVLLRLLEKNLPPGASQMPLLGTYYCLNMILITLSSFLNVLIVDLTTHGQRTTTPPKIRKFFFNYLARCLRMNDLVKPFVTVTPKSRTPKEDLGKIEEKTWTHEVDRSNEALFALQRDPTQCAGPMAEIEHKLGELREFMRQQKVRLDERDKKESIAKQWKAVALILDRIFFFVYLIIIFASLSYTLPVLTWSNTNYNTSLVRIARGI</sequence>
<protein>
    <submittedName>
        <fullName evidence="17">Uncharacterized protein</fullName>
    </submittedName>
</protein>
<dbReference type="InterPro" id="IPR006202">
    <property type="entry name" value="Neur_chan_lig-bd"/>
</dbReference>
<dbReference type="Gene3D" id="2.70.170.10">
    <property type="entry name" value="Neurotransmitter-gated ion-channel ligand-binding domain"/>
    <property type="match status" value="1"/>
</dbReference>
<dbReference type="InterPro" id="IPR002394">
    <property type="entry name" value="Nicotinic_acetylcholine_rcpt"/>
</dbReference>
<evidence type="ECO:0000256" key="6">
    <source>
        <dbReference type="ARBA" id="ARBA00023065"/>
    </source>
</evidence>
<dbReference type="PRINTS" id="PR00254">
    <property type="entry name" value="NICOTINICR"/>
</dbReference>
<keyword evidence="9" id="KW-0675">Receptor</keyword>
<evidence type="ECO:0000256" key="5">
    <source>
        <dbReference type="ARBA" id="ARBA00023018"/>
    </source>
</evidence>
<keyword evidence="4 14" id="KW-1133">Transmembrane helix</keyword>
<feature type="chain" id="PRO_5043106353" evidence="14">
    <location>
        <begin position="23"/>
        <end position="499"/>
    </location>
</feature>
<dbReference type="Gene3D" id="1.20.58.390">
    <property type="entry name" value="Neurotransmitter-gated ion-channel transmembrane domain"/>
    <property type="match status" value="2"/>
</dbReference>
<dbReference type="EMBL" id="CAXITT010000351">
    <property type="protein sequence ID" value="CAL1539684.1"/>
    <property type="molecule type" value="Genomic_DNA"/>
</dbReference>
<feature type="domain" description="Neurotransmitter-gated ion-channel ligand-binding" evidence="15">
    <location>
        <begin position="38"/>
        <end position="248"/>
    </location>
</feature>
<keyword evidence="2" id="KW-1003">Cell membrane</keyword>
<comment type="similarity">
    <text evidence="14">Belongs to the ligand-gated ion channel (TC 1.A.9) family.</text>
</comment>
<keyword evidence="3 14" id="KW-0812">Transmembrane</keyword>
<keyword evidence="1 14" id="KW-0813">Transport</keyword>
<dbReference type="AlphaFoldDB" id="A0AAV2I0T7"/>
<keyword evidence="14" id="KW-0732">Signal</keyword>
<dbReference type="InterPro" id="IPR036734">
    <property type="entry name" value="Neur_chan_lig-bd_sf"/>
</dbReference>
<dbReference type="InterPro" id="IPR006201">
    <property type="entry name" value="Neur_channel"/>
</dbReference>
<evidence type="ECO:0000256" key="2">
    <source>
        <dbReference type="ARBA" id="ARBA00022475"/>
    </source>
</evidence>
<keyword evidence="10" id="KW-0325">Glycoprotein</keyword>
<keyword evidence="12 14" id="KW-0407">Ion channel</keyword>
<evidence type="ECO:0000256" key="11">
    <source>
        <dbReference type="ARBA" id="ARBA00023286"/>
    </source>
</evidence>
<feature type="transmembrane region" description="Helical" evidence="14">
    <location>
        <begin position="313"/>
        <end position="334"/>
    </location>
</feature>
<evidence type="ECO:0000259" key="15">
    <source>
        <dbReference type="Pfam" id="PF02931"/>
    </source>
</evidence>
<dbReference type="PANTHER" id="PTHR18945">
    <property type="entry name" value="NEUROTRANSMITTER GATED ION CHANNEL"/>
    <property type="match status" value="1"/>
</dbReference>
<organism evidence="17 18">
    <name type="scientific">Lymnaea stagnalis</name>
    <name type="common">Great pond snail</name>
    <name type="synonym">Helix stagnalis</name>
    <dbReference type="NCBI Taxonomy" id="6523"/>
    <lineage>
        <taxon>Eukaryota</taxon>
        <taxon>Metazoa</taxon>
        <taxon>Spiralia</taxon>
        <taxon>Lophotrochozoa</taxon>
        <taxon>Mollusca</taxon>
        <taxon>Gastropoda</taxon>
        <taxon>Heterobranchia</taxon>
        <taxon>Euthyneura</taxon>
        <taxon>Panpulmonata</taxon>
        <taxon>Hygrophila</taxon>
        <taxon>Lymnaeoidea</taxon>
        <taxon>Lymnaeidae</taxon>
        <taxon>Lymnaea</taxon>
    </lineage>
</organism>
<dbReference type="GO" id="GO:0045211">
    <property type="term" value="C:postsynaptic membrane"/>
    <property type="evidence" value="ECO:0007669"/>
    <property type="project" value="InterPro"/>
</dbReference>
<evidence type="ECO:0000313" key="18">
    <source>
        <dbReference type="Proteomes" id="UP001497497"/>
    </source>
</evidence>
<evidence type="ECO:0000259" key="16">
    <source>
        <dbReference type="Pfam" id="PF02932"/>
    </source>
</evidence>
<evidence type="ECO:0000256" key="8">
    <source>
        <dbReference type="ARBA" id="ARBA00023157"/>
    </source>
</evidence>
<keyword evidence="18" id="KW-1185">Reference proteome</keyword>
<dbReference type="InterPro" id="IPR036719">
    <property type="entry name" value="Neuro-gated_channel_TM_sf"/>
</dbReference>
<reference evidence="17 18" key="1">
    <citation type="submission" date="2024-04" db="EMBL/GenBank/DDBJ databases">
        <authorList>
            <consortium name="Genoscope - CEA"/>
            <person name="William W."/>
        </authorList>
    </citation>
    <scope>NUCLEOTIDE SEQUENCE [LARGE SCALE GENOMIC DNA]</scope>
</reference>
<dbReference type="FunFam" id="2.70.170.10:FF:000028">
    <property type="entry name" value="AcetylCholine Receptor"/>
    <property type="match status" value="1"/>
</dbReference>
<keyword evidence="5" id="KW-0770">Synapse</keyword>
<feature type="domain" description="Neurotransmitter-gated ion-channel transmembrane" evidence="16">
    <location>
        <begin position="256"/>
        <end position="471"/>
    </location>
</feature>
<keyword evidence="7 14" id="KW-0472">Membrane</keyword>
<accession>A0AAV2I0T7</accession>
<evidence type="ECO:0000256" key="7">
    <source>
        <dbReference type="ARBA" id="ARBA00023136"/>
    </source>
</evidence>
<comment type="caution">
    <text evidence="17">The sequence shown here is derived from an EMBL/GenBank/DDBJ whole genome shotgun (WGS) entry which is preliminary data.</text>
</comment>
<dbReference type="InterPro" id="IPR006029">
    <property type="entry name" value="Neurotrans-gated_channel_TM"/>
</dbReference>
<keyword evidence="8" id="KW-1015">Disulfide bond</keyword>
<comment type="subcellular location">
    <subcellularLocation>
        <location evidence="13">Synaptic cell membrane</location>
        <topology evidence="13">Multi-pass membrane protein</topology>
    </subcellularLocation>
</comment>
<dbReference type="CDD" id="cd19051">
    <property type="entry name" value="LGIC_TM_cation"/>
    <property type="match status" value="1"/>
</dbReference>
<dbReference type="InterPro" id="IPR018000">
    <property type="entry name" value="Neurotransmitter_ion_chnl_CS"/>
</dbReference>
<feature type="transmembrane region" description="Helical" evidence="14">
    <location>
        <begin position="251"/>
        <end position="274"/>
    </location>
</feature>
<evidence type="ECO:0000256" key="9">
    <source>
        <dbReference type="ARBA" id="ARBA00023170"/>
    </source>
</evidence>
<feature type="transmembrane region" description="Helical" evidence="14">
    <location>
        <begin position="453"/>
        <end position="476"/>
    </location>
</feature>
<evidence type="ECO:0000256" key="14">
    <source>
        <dbReference type="RuleBase" id="RU000687"/>
    </source>
</evidence>
<comment type="caution">
    <text evidence="14">Lacks conserved residue(s) required for the propagation of feature annotation.</text>
</comment>
<evidence type="ECO:0000256" key="4">
    <source>
        <dbReference type="ARBA" id="ARBA00022989"/>
    </source>
</evidence>
<evidence type="ECO:0000256" key="1">
    <source>
        <dbReference type="ARBA" id="ARBA00022448"/>
    </source>
</evidence>
<dbReference type="PRINTS" id="PR00252">
    <property type="entry name" value="NRIONCHANNEL"/>
</dbReference>
<dbReference type="Pfam" id="PF02931">
    <property type="entry name" value="Neur_chan_LBD"/>
    <property type="match status" value="1"/>
</dbReference>
<dbReference type="Proteomes" id="UP001497497">
    <property type="component" value="Unassembled WGS sequence"/>
</dbReference>
<dbReference type="SUPFAM" id="SSF90112">
    <property type="entry name" value="Neurotransmitter-gated ion-channel transmembrane pore"/>
    <property type="match status" value="1"/>
</dbReference>
<dbReference type="PROSITE" id="PS00236">
    <property type="entry name" value="NEUROTR_ION_CHANNEL"/>
    <property type="match status" value="1"/>
</dbReference>
<dbReference type="Pfam" id="PF02932">
    <property type="entry name" value="Neur_chan_memb"/>
    <property type="match status" value="1"/>
</dbReference>
<evidence type="ECO:0000313" key="17">
    <source>
        <dbReference type="EMBL" id="CAL1539684.1"/>
    </source>
</evidence>
<evidence type="ECO:0000256" key="12">
    <source>
        <dbReference type="ARBA" id="ARBA00023303"/>
    </source>
</evidence>
<proteinExistence type="inferred from homology"/>
<dbReference type="SUPFAM" id="SSF63712">
    <property type="entry name" value="Nicotinic receptor ligand binding domain-like"/>
    <property type="match status" value="1"/>
</dbReference>